<dbReference type="PROSITE" id="PS51257">
    <property type="entry name" value="PROKAR_LIPOPROTEIN"/>
    <property type="match status" value="1"/>
</dbReference>
<dbReference type="Pfam" id="PF18412">
    <property type="entry name" value="Wza_C"/>
    <property type="match status" value="1"/>
</dbReference>
<evidence type="ECO:0000256" key="4">
    <source>
        <dbReference type="ARBA" id="ARBA00022452"/>
    </source>
</evidence>
<evidence type="ECO:0000259" key="17">
    <source>
        <dbReference type="Pfam" id="PF18412"/>
    </source>
</evidence>
<keyword evidence="9" id="KW-0406">Ion transport</keyword>
<comment type="subcellular location">
    <subcellularLocation>
        <location evidence="1">Cell outer membrane</location>
        <topology evidence="1">Multi-pass membrane protein</topology>
    </subcellularLocation>
</comment>
<proteinExistence type="inferred from homology"/>
<keyword evidence="5" id="KW-0762">Sugar transport</keyword>
<evidence type="ECO:0000256" key="15">
    <source>
        <dbReference type="SAM" id="SignalP"/>
    </source>
</evidence>
<feature type="domain" description="SLBB" evidence="18">
    <location>
        <begin position="252"/>
        <end position="340"/>
    </location>
</feature>
<dbReference type="Gene3D" id="1.20.5.70">
    <property type="match status" value="1"/>
</dbReference>
<dbReference type="InterPro" id="IPR054765">
    <property type="entry name" value="SLBB_dom"/>
</dbReference>
<comment type="similarity">
    <text evidence="2">Belongs to the BexD/CtrA/VexA family.</text>
</comment>
<gene>
    <name evidence="19" type="ORF">QC825_12100</name>
</gene>
<evidence type="ECO:0000256" key="1">
    <source>
        <dbReference type="ARBA" id="ARBA00004571"/>
    </source>
</evidence>
<protein>
    <submittedName>
        <fullName evidence="19">Polysaccharide export protein</fullName>
    </submittedName>
</protein>
<evidence type="ECO:0000313" key="20">
    <source>
        <dbReference type="Proteomes" id="UP001269375"/>
    </source>
</evidence>
<keyword evidence="20" id="KW-1185">Reference proteome</keyword>
<evidence type="ECO:0000256" key="7">
    <source>
        <dbReference type="ARBA" id="ARBA00022729"/>
    </source>
</evidence>
<dbReference type="PANTHER" id="PTHR33619">
    <property type="entry name" value="POLYSACCHARIDE EXPORT PROTEIN GFCE-RELATED"/>
    <property type="match status" value="1"/>
</dbReference>
<evidence type="ECO:0000256" key="8">
    <source>
        <dbReference type="ARBA" id="ARBA00023047"/>
    </source>
</evidence>
<evidence type="ECO:0000256" key="10">
    <source>
        <dbReference type="ARBA" id="ARBA00023114"/>
    </source>
</evidence>
<dbReference type="Proteomes" id="UP001269375">
    <property type="component" value="Unassembled WGS sequence"/>
</dbReference>
<evidence type="ECO:0000259" key="16">
    <source>
        <dbReference type="Pfam" id="PF02563"/>
    </source>
</evidence>
<evidence type="ECO:0000256" key="13">
    <source>
        <dbReference type="ARBA" id="ARBA00023237"/>
    </source>
</evidence>
<feature type="signal peptide" evidence="15">
    <location>
        <begin position="1"/>
        <end position="22"/>
    </location>
</feature>
<comment type="caution">
    <text evidence="19">The sequence shown here is derived from an EMBL/GenBank/DDBJ whole genome shotgun (WGS) entry which is preliminary data.</text>
</comment>
<accession>A0ABU1GZV0</accession>
<dbReference type="EMBL" id="JARWAO010000006">
    <property type="protein sequence ID" value="MDR5896818.1"/>
    <property type="molecule type" value="Genomic_DNA"/>
</dbReference>
<evidence type="ECO:0000256" key="6">
    <source>
        <dbReference type="ARBA" id="ARBA00022692"/>
    </source>
</evidence>
<dbReference type="RefSeq" id="WP_251590316.1">
    <property type="nucleotide sequence ID" value="NZ_JAMLJI010000001.1"/>
</dbReference>
<dbReference type="InterPro" id="IPR003715">
    <property type="entry name" value="Poly_export_N"/>
</dbReference>
<evidence type="ECO:0000313" key="19">
    <source>
        <dbReference type="EMBL" id="MDR5896818.1"/>
    </source>
</evidence>
<evidence type="ECO:0000256" key="2">
    <source>
        <dbReference type="ARBA" id="ARBA00009450"/>
    </source>
</evidence>
<feature type="domain" description="Outer-membrane lipoprotein Wza C-terminal" evidence="17">
    <location>
        <begin position="343"/>
        <end position="372"/>
    </location>
</feature>
<evidence type="ECO:0000256" key="12">
    <source>
        <dbReference type="ARBA" id="ARBA00023139"/>
    </source>
</evidence>
<keyword evidence="6" id="KW-0812">Transmembrane</keyword>
<keyword evidence="10" id="KW-0626">Porin</keyword>
<feature type="domain" description="Polysaccharide export protein N-terminal" evidence="16">
    <location>
        <begin position="79"/>
        <end position="162"/>
    </location>
</feature>
<keyword evidence="13" id="KW-0998">Cell outer membrane</keyword>
<feature type="domain" description="SLBB" evidence="18">
    <location>
        <begin position="168"/>
        <end position="246"/>
    </location>
</feature>
<keyword evidence="4" id="KW-1134">Transmembrane beta strand</keyword>
<dbReference type="Gene3D" id="3.10.560.10">
    <property type="entry name" value="Outer membrane lipoprotein wza domain like"/>
    <property type="match status" value="2"/>
</dbReference>
<keyword evidence="8" id="KW-0625">Polysaccharide transport</keyword>
<evidence type="ECO:0000256" key="14">
    <source>
        <dbReference type="ARBA" id="ARBA00023288"/>
    </source>
</evidence>
<evidence type="ECO:0000256" key="5">
    <source>
        <dbReference type="ARBA" id="ARBA00022597"/>
    </source>
</evidence>
<dbReference type="NCBIfam" id="NF011658">
    <property type="entry name" value="PRK15078.1"/>
    <property type="match status" value="1"/>
</dbReference>
<keyword evidence="11" id="KW-0472">Membrane</keyword>
<keyword evidence="12" id="KW-0564">Palmitate</keyword>
<evidence type="ECO:0000256" key="3">
    <source>
        <dbReference type="ARBA" id="ARBA00022448"/>
    </source>
</evidence>
<evidence type="ECO:0000259" key="18">
    <source>
        <dbReference type="Pfam" id="PF22461"/>
    </source>
</evidence>
<reference evidence="19 20" key="1">
    <citation type="submission" date="2023-04" db="EMBL/GenBank/DDBJ databases">
        <title>A long-awaited taxogenomic arrangement of the family Halomonadaceae.</title>
        <authorList>
            <person name="De La Haba R."/>
            <person name="Chuvochina M."/>
            <person name="Wittouck S."/>
            <person name="Arahal D.R."/>
            <person name="Sanchez-Porro C."/>
            <person name="Hugenholtz P."/>
            <person name="Ventosa A."/>
        </authorList>
    </citation>
    <scope>NUCLEOTIDE SEQUENCE [LARGE SCALE GENOMIC DNA]</scope>
    <source>
        <strain evidence="19 20">DSM 22428</strain>
    </source>
</reference>
<evidence type="ECO:0000256" key="11">
    <source>
        <dbReference type="ARBA" id="ARBA00023136"/>
    </source>
</evidence>
<dbReference type="Pfam" id="PF02563">
    <property type="entry name" value="Poly_export"/>
    <property type="match status" value="1"/>
</dbReference>
<feature type="chain" id="PRO_5045331137" evidence="15">
    <location>
        <begin position="23"/>
        <end position="373"/>
    </location>
</feature>
<name>A0ABU1GZV0_9GAMM</name>
<dbReference type="Gene3D" id="3.30.1950.10">
    <property type="entry name" value="wza like domain"/>
    <property type="match status" value="1"/>
</dbReference>
<sequence length="373" mass="40674">MKKIYGCVLLSSTLLLGGCVLAPGGDIDYSAESPSMDDHVEVKAITFDLINQQEMQRKAVSEQAQDKTVSLDYVNSLNEYEYELGRGDILNIIVYDHPELTIPAGSERSSSDSGYVVQQDGSIYYPYVGRIRVEGKTVNQVRGIITSALQDYVADPQVNVNVASYRAKKAYITGRVQNPGPQPITNIPLTIMDAITQAGGVTDAADWHHIVITHNGQRREISLYDLLQNGRAGVNGILHDGDVIHIPDIGGQQVYVMGEVNRPQALPMGGYSLSLTDAIAQSGGIDEFQAQPSGIFVIRRNAEASEQDKDVTVYQLDVSNSAAFVLGTEFELQPKDIVYVTAAPLARWNKVISLLLPTTNITRQGTGINNDFD</sequence>
<keyword evidence="7 15" id="KW-0732">Signal</keyword>
<keyword evidence="3" id="KW-0813">Transport</keyword>
<evidence type="ECO:0000256" key="9">
    <source>
        <dbReference type="ARBA" id="ARBA00023065"/>
    </source>
</evidence>
<dbReference type="Pfam" id="PF22461">
    <property type="entry name" value="SLBB_2"/>
    <property type="match status" value="2"/>
</dbReference>
<keyword evidence="14" id="KW-0449">Lipoprotein</keyword>
<dbReference type="PANTHER" id="PTHR33619:SF3">
    <property type="entry name" value="POLYSACCHARIDE EXPORT PROTEIN GFCE-RELATED"/>
    <property type="match status" value="1"/>
</dbReference>
<dbReference type="InterPro" id="IPR049712">
    <property type="entry name" value="Poly_export"/>
</dbReference>
<dbReference type="InterPro" id="IPR040716">
    <property type="entry name" value="Wza_C"/>
</dbReference>
<organism evidence="19 20">
    <name type="scientific">Larsenimonas suaedae</name>
    <dbReference type="NCBI Taxonomy" id="1851019"/>
    <lineage>
        <taxon>Bacteria</taxon>
        <taxon>Pseudomonadati</taxon>
        <taxon>Pseudomonadota</taxon>
        <taxon>Gammaproteobacteria</taxon>
        <taxon>Oceanospirillales</taxon>
        <taxon>Halomonadaceae</taxon>
        <taxon>Larsenimonas</taxon>
    </lineage>
</organism>